<accession>A0AAD8AHF1</accession>
<feature type="chain" id="PRO_5042064740" evidence="13">
    <location>
        <begin position="18"/>
        <end position="117"/>
    </location>
</feature>
<comment type="caution">
    <text evidence="14">The sequence shown here is derived from an EMBL/GenBank/DDBJ whole genome shotgun (WGS) entry which is preliminary data.</text>
</comment>
<feature type="signal peptide" evidence="13">
    <location>
        <begin position="1"/>
        <end position="17"/>
    </location>
</feature>
<evidence type="ECO:0000256" key="6">
    <source>
        <dbReference type="ARBA" id="ARBA00022989"/>
    </source>
</evidence>
<evidence type="ECO:0000313" key="15">
    <source>
        <dbReference type="Proteomes" id="UP001233999"/>
    </source>
</evidence>
<name>A0AAD8AHF1_DIPPU</name>
<dbReference type="EMBL" id="JASPKZ010000835">
    <property type="protein sequence ID" value="KAJ9599089.1"/>
    <property type="molecule type" value="Genomic_DNA"/>
</dbReference>
<evidence type="ECO:0000256" key="12">
    <source>
        <dbReference type="RuleBase" id="RU000679"/>
    </source>
</evidence>
<comment type="subcellular location">
    <subcellularLocation>
        <location evidence="1">Membrane</location>
        <topology evidence="1">Multi-pass membrane protein</topology>
    </subcellularLocation>
</comment>
<comment type="similarity">
    <text evidence="2 12">Belongs to the amiloride-sensitive sodium channel (TC 1.A.6) family.</text>
</comment>
<evidence type="ECO:0000256" key="11">
    <source>
        <dbReference type="ARBA" id="ARBA00023303"/>
    </source>
</evidence>
<feature type="non-terminal residue" evidence="14">
    <location>
        <position position="1"/>
    </location>
</feature>
<dbReference type="Proteomes" id="UP001233999">
    <property type="component" value="Unassembled WGS sequence"/>
</dbReference>
<evidence type="ECO:0000256" key="13">
    <source>
        <dbReference type="SAM" id="SignalP"/>
    </source>
</evidence>
<evidence type="ECO:0000256" key="2">
    <source>
        <dbReference type="ARBA" id="ARBA00007193"/>
    </source>
</evidence>
<dbReference type="Pfam" id="PF00858">
    <property type="entry name" value="ASC"/>
    <property type="match status" value="1"/>
</dbReference>
<dbReference type="InterPro" id="IPR001873">
    <property type="entry name" value="ENaC"/>
</dbReference>
<keyword evidence="11 12" id="KW-0407">Ion channel</keyword>
<keyword evidence="6" id="KW-1133">Transmembrane helix</keyword>
<keyword evidence="15" id="KW-1185">Reference proteome</keyword>
<keyword evidence="13" id="KW-0732">Signal</keyword>
<protein>
    <submittedName>
        <fullName evidence="14">Uncharacterized protein</fullName>
    </submittedName>
</protein>
<dbReference type="AlphaFoldDB" id="A0AAD8AHF1"/>
<evidence type="ECO:0000256" key="3">
    <source>
        <dbReference type="ARBA" id="ARBA00022448"/>
    </source>
</evidence>
<gene>
    <name evidence="14" type="ORF">L9F63_010426</name>
</gene>
<reference evidence="14" key="2">
    <citation type="submission" date="2023-05" db="EMBL/GenBank/DDBJ databases">
        <authorList>
            <person name="Fouks B."/>
        </authorList>
    </citation>
    <scope>NUCLEOTIDE SEQUENCE</scope>
    <source>
        <strain evidence="14">Stay&amp;Tobe</strain>
        <tissue evidence="14">Testes</tissue>
    </source>
</reference>
<sequence length="117" mass="13742">FIWLVIFLVFLIGCIHTAVNMSKSFFKNAVLIEVHVSQVELDIHRPAISICNRHTYLNKSAWRDYGFDHFKSLTYYYVGIMYPTQIYDQVDIYMSSTYCVNNPRCPPLKTSLSDLYK</sequence>
<keyword evidence="5 12" id="KW-0812">Transmembrane</keyword>
<keyword evidence="10 12" id="KW-0739">Sodium transport</keyword>
<evidence type="ECO:0000256" key="9">
    <source>
        <dbReference type="ARBA" id="ARBA00023136"/>
    </source>
</evidence>
<evidence type="ECO:0000256" key="10">
    <source>
        <dbReference type="ARBA" id="ARBA00023201"/>
    </source>
</evidence>
<keyword evidence="7" id="KW-0915">Sodium</keyword>
<keyword evidence="9" id="KW-0472">Membrane</keyword>
<proteinExistence type="inferred from homology"/>
<evidence type="ECO:0000256" key="5">
    <source>
        <dbReference type="ARBA" id="ARBA00022692"/>
    </source>
</evidence>
<keyword evidence="4 12" id="KW-0894">Sodium channel</keyword>
<reference evidence="14" key="1">
    <citation type="journal article" date="2023" name="IScience">
        <title>Live-bearing cockroach genome reveals convergent evolutionary mechanisms linked to viviparity in insects and beyond.</title>
        <authorList>
            <person name="Fouks B."/>
            <person name="Harrison M.C."/>
            <person name="Mikhailova A.A."/>
            <person name="Marchal E."/>
            <person name="English S."/>
            <person name="Carruthers M."/>
            <person name="Jennings E.C."/>
            <person name="Chiamaka E.L."/>
            <person name="Frigard R.A."/>
            <person name="Pippel M."/>
            <person name="Attardo G.M."/>
            <person name="Benoit J.B."/>
            <person name="Bornberg-Bauer E."/>
            <person name="Tobe S.S."/>
        </authorList>
    </citation>
    <scope>NUCLEOTIDE SEQUENCE</scope>
    <source>
        <strain evidence="14">Stay&amp;Tobe</strain>
    </source>
</reference>
<evidence type="ECO:0000256" key="8">
    <source>
        <dbReference type="ARBA" id="ARBA00023065"/>
    </source>
</evidence>
<dbReference type="GO" id="GO:0005272">
    <property type="term" value="F:sodium channel activity"/>
    <property type="evidence" value="ECO:0007669"/>
    <property type="project" value="UniProtKB-KW"/>
</dbReference>
<evidence type="ECO:0000313" key="14">
    <source>
        <dbReference type="EMBL" id="KAJ9599089.1"/>
    </source>
</evidence>
<dbReference type="GO" id="GO:0016020">
    <property type="term" value="C:membrane"/>
    <property type="evidence" value="ECO:0007669"/>
    <property type="project" value="UniProtKB-SubCell"/>
</dbReference>
<evidence type="ECO:0000256" key="4">
    <source>
        <dbReference type="ARBA" id="ARBA00022461"/>
    </source>
</evidence>
<organism evidence="14 15">
    <name type="scientific">Diploptera punctata</name>
    <name type="common">Pacific beetle cockroach</name>
    <dbReference type="NCBI Taxonomy" id="6984"/>
    <lineage>
        <taxon>Eukaryota</taxon>
        <taxon>Metazoa</taxon>
        <taxon>Ecdysozoa</taxon>
        <taxon>Arthropoda</taxon>
        <taxon>Hexapoda</taxon>
        <taxon>Insecta</taxon>
        <taxon>Pterygota</taxon>
        <taxon>Neoptera</taxon>
        <taxon>Polyneoptera</taxon>
        <taxon>Dictyoptera</taxon>
        <taxon>Blattodea</taxon>
        <taxon>Blaberoidea</taxon>
        <taxon>Blaberidae</taxon>
        <taxon>Diplopterinae</taxon>
        <taxon>Diploptera</taxon>
    </lineage>
</organism>
<evidence type="ECO:0000256" key="1">
    <source>
        <dbReference type="ARBA" id="ARBA00004141"/>
    </source>
</evidence>
<keyword evidence="8 12" id="KW-0406">Ion transport</keyword>
<evidence type="ECO:0000256" key="7">
    <source>
        <dbReference type="ARBA" id="ARBA00023053"/>
    </source>
</evidence>
<keyword evidence="3 12" id="KW-0813">Transport</keyword>
<feature type="non-terminal residue" evidence="14">
    <location>
        <position position="117"/>
    </location>
</feature>